<proteinExistence type="predicted"/>
<dbReference type="RefSeq" id="XP_016259553.1">
    <property type="nucleotide sequence ID" value="XM_016410531.1"/>
</dbReference>
<protein>
    <submittedName>
        <fullName evidence="2">Uncharacterized protein</fullName>
    </submittedName>
</protein>
<reference evidence="2 3" key="1">
    <citation type="submission" date="2015-01" db="EMBL/GenBank/DDBJ databases">
        <title>The Genome Sequence of Exophiala oligosperma CBS72588.</title>
        <authorList>
            <consortium name="The Broad Institute Genomics Platform"/>
            <person name="Cuomo C."/>
            <person name="de Hoog S."/>
            <person name="Gorbushina A."/>
            <person name="Stielow B."/>
            <person name="Teixiera M."/>
            <person name="Abouelleil A."/>
            <person name="Chapman S.B."/>
            <person name="Priest M."/>
            <person name="Young S.K."/>
            <person name="Wortman J."/>
            <person name="Nusbaum C."/>
            <person name="Birren B."/>
        </authorList>
    </citation>
    <scope>NUCLEOTIDE SEQUENCE [LARGE SCALE GENOMIC DNA]</scope>
    <source>
        <strain evidence="2 3">CBS 72588</strain>
    </source>
</reference>
<organism evidence="2 3">
    <name type="scientific">Exophiala oligosperma</name>
    <dbReference type="NCBI Taxonomy" id="215243"/>
    <lineage>
        <taxon>Eukaryota</taxon>
        <taxon>Fungi</taxon>
        <taxon>Dikarya</taxon>
        <taxon>Ascomycota</taxon>
        <taxon>Pezizomycotina</taxon>
        <taxon>Eurotiomycetes</taxon>
        <taxon>Chaetothyriomycetidae</taxon>
        <taxon>Chaetothyriales</taxon>
        <taxon>Herpotrichiellaceae</taxon>
        <taxon>Exophiala</taxon>
    </lineage>
</organism>
<dbReference type="GeneID" id="27361189"/>
<evidence type="ECO:0000256" key="1">
    <source>
        <dbReference type="SAM" id="MobiDB-lite"/>
    </source>
</evidence>
<dbReference type="VEuPathDB" id="FungiDB:PV06_09115"/>
<feature type="region of interest" description="Disordered" evidence="1">
    <location>
        <begin position="103"/>
        <end position="131"/>
    </location>
</feature>
<dbReference type="AlphaFoldDB" id="A0A0D2BP80"/>
<keyword evidence="3" id="KW-1185">Reference proteome</keyword>
<evidence type="ECO:0000313" key="2">
    <source>
        <dbReference type="EMBL" id="KIW39337.1"/>
    </source>
</evidence>
<dbReference type="OrthoDB" id="5216135at2759"/>
<sequence>MLLYLAEAFSQESALHRKFVKTQSGVALVSELFLFITDLDDALLACLTRIWKRRKPHESFNWASSEYLVDNGSLSESLRCALATSPVELASLGDIKGREIWTRRPGDEPLTKPHPAAKSWAGAPKGDGGIL</sequence>
<dbReference type="HOGENOM" id="CLU_1927606_0_0_1"/>
<gene>
    <name evidence="2" type="ORF">PV06_09115</name>
</gene>
<name>A0A0D2BP80_9EURO</name>
<evidence type="ECO:0000313" key="3">
    <source>
        <dbReference type="Proteomes" id="UP000053342"/>
    </source>
</evidence>
<accession>A0A0D2BP80</accession>
<dbReference type="EMBL" id="KN847340">
    <property type="protein sequence ID" value="KIW39337.1"/>
    <property type="molecule type" value="Genomic_DNA"/>
</dbReference>
<dbReference type="Proteomes" id="UP000053342">
    <property type="component" value="Unassembled WGS sequence"/>
</dbReference>